<accession>A0A391P4W6</accession>
<dbReference type="PANTHER" id="PTHR23117:SF8">
    <property type="entry name" value="RIBOSE 1,5-BISPHOSPHATE PHOSPHOKINASE PHNN"/>
    <property type="match status" value="1"/>
</dbReference>
<dbReference type="EMBL" id="BHGK01000001">
    <property type="protein sequence ID" value="GCA67226.1"/>
    <property type="molecule type" value="Genomic_DNA"/>
</dbReference>
<protein>
    <submittedName>
        <fullName evidence="5">Guanylate kinase</fullName>
    </submittedName>
</protein>
<dbReference type="GO" id="GO:0006015">
    <property type="term" value="P:5-phosphoribose 1-diphosphate biosynthetic process"/>
    <property type="evidence" value="ECO:0007669"/>
    <property type="project" value="TreeGrafter"/>
</dbReference>
<evidence type="ECO:0000313" key="5">
    <source>
        <dbReference type="EMBL" id="GCA67226.1"/>
    </source>
</evidence>
<dbReference type="PROSITE" id="PS50052">
    <property type="entry name" value="GUANYLATE_KINASE_2"/>
    <property type="match status" value="1"/>
</dbReference>
<keyword evidence="5" id="KW-0418">Kinase</keyword>
<dbReference type="InterPro" id="IPR008144">
    <property type="entry name" value="Guanylate_kin-like_dom"/>
</dbReference>
<feature type="domain" description="Guanylate kinase-like" evidence="4">
    <location>
        <begin position="2"/>
        <end position="191"/>
    </location>
</feature>
<dbReference type="InterPro" id="IPR008145">
    <property type="entry name" value="GK/Ca_channel_bsu"/>
</dbReference>
<evidence type="ECO:0000256" key="1">
    <source>
        <dbReference type="ARBA" id="ARBA00003531"/>
    </source>
</evidence>
<proteinExistence type="predicted"/>
<evidence type="ECO:0000256" key="2">
    <source>
        <dbReference type="ARBA" id="ARBA00022679"/>
    </source>
</evidence>
<organism evidence="5 6">
    <name type="scientific">Mediterraneibacter butyricigenes</name>
    <dbReference type="NCBI Taxonomy" id="2316025"/>
    <lineage>
        <taxon>Bacteria</taxon>
        <taxon>Bacillati</taxon>
        <taxon>Bacillota</taxon>
        <taxon>Clostridia</taxon>
        <taxon>Lachnospirales</taxon>
        <taxon>Lachnospiraceae</taxon>
        <taxon>Mediterraneibacter</taxon>
    </lineage>
</organism>
<dbReference type="Proteomes" id="UP000265643">
    <property type="component" value="Unassembled WGS sequence"/>
</dbReference>
<comment type="catalytic activity">
    <reaction evidence="3">
        <text>GMP + ATP = GDP + ADP</text>
        <dbReference type="Rhea" id="RHEA:20780"/>
        <dbReference type="ChEBI" id="CHEBI:30616"/>
        <dbReference type="ChEBI" id="CHEBI:58115"/>
        <dbReference type="ChEBI" id="CHEBI:58189"/>
        <dbReference type="ChEBI" id="CHEBI:456216"/>
        <dbReference type="EC" id="2.7.4.8"/>
    </reaction>
</comment>
<evidence type="ECO:0000256" key="3">
    <source>
        <dbReference type="ARBA" id="ARBA00048594"/>
    </source>
</evidence>
<dbReference type="Gene3D" id="3.40.50.300">
    <property type="entry name" value="P-loop containing nucleotide triphosphate hydrolases"/>
    <property type="match status" value="1"/>
</dbReference>
<dbReference type="SMART" id="SM00072">
    <property type="entry name" value="GuKc"/>
    <property type="match status" value="1"/>
</dbReference>
<dbReference type="GO" id="GO:0033863">
    <property type="term" value="F:ribose 1,5-bisphosphate phosphokinase activity"/>
    <property type="evidence" value="ECO:0007669"/>
    <property type="project" value="TreeGrafter"/>
</dbReference>
<dbReference type="GO" id="GO:0005829">
    <property type="term" value="C:cytosol"/>
    <property type="evidence" value="ECO:0007669"/>
    <property type="project" value="TreeGrafter"/>
</dbReference>
<dbReference type="PANTHER" id="PTHR23117">
    <property type="entry name" value="GUANYLATE KINASE-RELATED"/>
    <property type="match status" value="1"/>
</dbReference>
<dbReference type="RefSeq" id="WP_117602991.1">
    <property type="nucleotide sequence ID" value="NZ_BHGK01000001.1"/>
</dbReference>
<reference evidence="6" key="1">
    <citation type="submission" date="2018-09" db="EMBL/GenBank/DDBJ databases">
        <title>Draft Genome Sequence of Mediterraneibacter sp. KCTC 15684.</title>
        <authorList>
            <person name="Kim J.S."/>
            <person name="Han K.I."/>
            <person name="Suh M.K."/>
            <person name="Lee K.C."/>
            <person name="Eom M.K."/>
            <person name="Lee J.H."/>
            <person name="Park S.H."/>
            <person name="Kang S.W."/>
            <person name="Park J.E."/>
            <person name="Oh B.S."/>
            <person name="Yu S.Y."/>
            <person name="Choi S.H."/>
            <person name="Lee D.H."/>
            <person name="Yoon H."/>
            <person name="Kim B."/>
            <person name="Yang S.J."/>
            <person name="Lee J.S."/>
        </authorList>
    </citation>
    <scope>NUCLEOTIDE SEQUENCE [LARGE SCALE GENOMIC DNA]</scope>
    <source>
        <strain evidence="6">KCTC 15684</strain>
    </source>
</reference>
<comment type="caution">
    <text evidence="5">The sequence shown here is derived from an EMBL/GenBank/DDBJ whole genome shotgun (WGS) entry which is preliminary data.</text>
</comment>
<dbReference type="Pfam" id="PF00625">
    <property type="entry name" value="Guanylate_kin"/>
    <property type="match status" value="1"/>
</dbReference>
<evidence type="ECO:0000313" key="6">
    <source>
        <dbReference type="Proteomes" id="UP000265643"/>
    </source>
</evidence>
<keyword evidence="6" id="KW-1185">Reference proteome</keyword>
<dbReference type="PROSITE" id="PS00856">
    <property type="entry name" value="GUANYLATE_KINASE_1"/>
    <property type="match status" value="1"/>
</dbReference>
<gene>
    <name evidence="5" type="ORF">KGMB01110_16620</name>
</gene>
<dbReference type="GO" id="GO:0004385">
    <property type="term" value="F:GMP kinase activity"/>
    <property type="evidence" value="ECO:0007669"/>
    <property type="project" value="UniProtKB-EC"/>
</dbReference>
<keyword evidence="2" id="KW-0808">Transferase</keyword>
<evidence type="ECO:0000259" key="4">
    <source>
        <dbReference type="PROSITE" id="PS50052"/>
    </source>
</evidence>
<dbReference type="SUPFAM" id="SSF52540">
    <property type="entry name" value="P-loop containing nucleoside triphosphate hydrolases"/>
    <property type="match status" value="1"/>
</dbReference>
<name>A0A391P4W6_9FIRM</name>
<dbReference type="InterPro" id="IPR027417">
    <property type="entry name" value="P-loop_NTPase"/>
</dbReference>
<dbReference type="AlphaFoldDB" id="A0A391P4W6"/>
<sequence>MGKIVYIMGKSSSGKDTIFQKLKEALPEFKTIVLYTTRPIRAGEQDGVEYHFVKEETLKAFEEKGQIIELRAYNTVHGVWKYFTADDGQINLEKENYLVIGTLESYEQMKKYFGEDALLPIYVQVEDGIRLGRALERERRQQVPKYEELCRRFLADSQDFSEGNIARAGIETRFENVELESCVSEILRFVKERVI</sequence>
<dbReference type="InterPro" id="IPR020590">
    <property type="entry name" value="Guanylate_kinase_CS"/>
</dbReference>
<comment type="function">
    <text evidence="1">Essential for recycling GMP and indirectly, cGMP.</text>
</comment>